<sequence>WLRVKVASSFILVGACYRPPNSSSDFVDHLYTSIGNVTSRYPSLPVFLGGDFNFPGIEWTTVNVSDECRNNLLTSAFLNISQSFCLTQVVLKPTRDDAILDLLFTSVPEYLKKVTCLDKISDHVVVLINLSISIRNAPLQSKVIHDFSKANIDGIKSVLETFIDEFNCDFFSRSVEDNWQRIKNKFKDILATFVPKITIPDAPEKPWFTKSLKKMLNTKRRLFKKAQSRNTDELWSQYDTQAKLCKRETKVAKSDFYGDGLKNLMQKNPKKFWKIISPPKDTILNCFLDQHGNVMSPTECANKFNEYFGDVFTEESYPLPQCDSAYNHSLLSKIKIDPDGINNIIQNLPLQSSPGADGISSKLLKLAQPYAGLLLAQLYQQSLDQSIIPHDWKHAIVTPVYKSGSKSLFSNYRPISLTSVPCKILEHVLYTHIMNFLVDNDFIFINQHGFRKNRSCETQLFELLTDLHTNIHSRVQTDTIFIDFSKAFDRVPHKRLLKKLECLNIDNSLINWIREFLTNRTQAVSFHCNISSSINVKSGVPQGSVLGPLLFLIYINDIATSISSTVRLFADDCVIYRTVKNQTDCLSLQHDLDALSLWCDRWQMSINISKSKFMSFSTKKSIVSFNYSIGHLSIEKVNNYKYLGVILSENLHWQDHVNYVASKASRSLGFLRRNLYLAPPDVRLLAYKSYVRSQLEYASIIWNPSQDYLIQQIESIQNRAGRFIYKDYSRHTSVSQLKEKADLPLLSTRRKISRLTFIHNIYYNNPLLKLELLKPPHRIFPRFDHQHKILLQTSHTKLFQTSPLQLAISDWNKLPANIVSLVNVEEFKSACAQYCVN</sequence>
<dbReference type="InterPro" id="IPR000477">
    <property type="entry name" value="RT_dom"/>
</dbReference>
<keyword evidence="2" id="KW-0548">Nucleotidyltransferase</keyword>
<protein>
    <submittedName>
        <fullName evidence="2">Putative rna-directed dna polymerase from mobile element jockey-like protein</fullName>
    </submittedName>
</protein>
<keyword evidence="2" id="KW-0808">Transferase</keyword>
<name>A0A147BIY9_IXORI</name>
<keyword evidence="2" id="KW-0695">RNA-directed DNA polymerase</keyword>
<dbReference type="GO" id="GO:0003964">
    <property type="term" value="F:RNA-directed DNA polymerase activity"/>
    <property type="evidence" value="ECO:0007669"/>
    <property type="project" value="UniProtKB-KW"/>
</dbReference>
<dbReference type="InterPro" id="IPR005135">
    <property type="entry name" value="Endo/exonuclease/phosphatase"/>
</dbReference>
<dbReference type="Pfam" id="PF00078">
    <property type="entry name" value="RVT_1"/>
    <property type="match status" value="1"/>
</dbReference>
<dbReference type="Gene3D" id="3.60.10.10">
    <property type="entry name" value="Endonuclease/exonuclease/phosphatase"/>
    <property type="match status" value="1"/>
</dbReference>
<dbReference type="PANTHER" id="PTHR33332">
    <property type="entry name" value="REVERSE TRANSCRIPTASE DOMAIN-CONTAINING PROTEIN"/>
    <property type="match status" value="1"/>
</dbReference>
<dbReference type="AlphaFoldDB" id="A0A147BIY9"/>
<dbReference type="CDD" id="cd01650">
    <property type="entry name" value="RT_nLTR_like"/>
    <property type="match status" value="1"/>
</dbReference>
<dbReference type="InterPro" id="IPR043502">
    <property type="entry name" value="DNA/RNA_pol_sf"/>
</dbReference>
<reference evidence="2" key="1">
    <citation type="journal article" date="2018" name="PLoS Negl. Trop. Dis.">
        <title>Sialome diversity of ticks revealed by RNAseq of single tick salivary glands.</title>
        <authorList>
            <person name="Perner J."/>
            <person name="Kropackova S."/>
            <person name="Kopacek P."/>
            <person name="Ribeiro J.M."/>
        </authorList>
    </citation>
    <scope>NUCLEOTIDE SEQUENCE</scope>
    <source>
        <strain evidence="2">Siblings of single egg batch collected in Ceske Budejovice</strain>
        <tissue evidence="2">Salivary glands</tissue>
    </source>
</reference>
<accession>A0A147BIY9</accession>
<dbReference type="Pfam" id="PF14529">
    <property type="entry name" value="Exo_endo_phos_2"/>
    <property type="match status" value="1"/>
</dbReference>
<evidence type="ECO:0000259" key="1">
    <source>
        <dbReference type="PROSITE" id="PS50878"/>
    </source>
</evidence>
<proteinExistence type="predicted"/>
<dbReference type="SUPFAM" id="SSF56219">
    <property type="entry name" value="DNase I-like"/>
    <property type="match status" value="1"/>
</dbReference>
<feature type="non-terminal residue" evidence="2">
    <location>
        <position position="1"/>
    </location>
</feature>
<dbReference type="PROSITE" id="PS50878">
    <property type="entry name" value="RT_POL"/>
    <property type="match status" value="1"/>
</dbReference>
<dbReference type="EMBL" id="GEGO01004668">
    <property type="protein sequence ID" value="JAR90736.1"/>
    <property type="molecule type" value="Transcribed_RNA"/>
</dbReference>
<dbReference type="InterPro" id="IPR036691">
    <property type="entry name" value="Endo/exonu/phosph_ase_sf"/>
</dbReference>
<dbReference type="SUPFAM" id="SSF56672">
    <property type="entry name" value="DNA/RNA polymerases"/>
    <property type="match status" value="1"/>
</dbReference>
<organism evidence="2">
    <name type="scientific">Ixodes ricinus</name>
    <name type="common">Common tick</name>
    <name type="synonym">Acarus ricinus</name>
    <dbReference type="NCBI Taxonomy" id="34613"/>
    <lineage>
        <taxon>Eukaryota</taxon>
        <taxon>Metazoa</taxon>
        <taxon>Ecdysozoa</taxon>
        <taxon>Arthropoda</taxon>
        <taxon>Chelicerata</taxon>
        <taxon>Arachnida</taxon>
        <taxon>Acari</taxon>
        <taxon>Parasitiformes</taxon>
        <taxon>Ixodida</taxon>
        <taxon>Ixodoidea</taxon>
        <taxon>Ixodidae</taxon>
        <taxon>Ixodinae</taxon>
        <taxon>Ixodes</taxon>
    </lineage>
</organism>
<feature type="domain" description="Reverse transcriptase" evidence="1">
    <location>
        <begin position="381"/>
        <end position="647"/>
    </location>
</feature>
<evidence type="ECO:0000313" key="2">
    <source>
        <dbReference type="EMBL" id="JAR90736.1"/>
    </source>
</evidence>